<evidence type="ECO:0000256" key="6">
    <source>
        <dbReference type="SAM" id="MobiDB-lite"/>
    </source>
</evidence>
<dbReference type="PROSITE" id="PS50023">
    <property type="entry name" value="LIM_DOMAIN_2"/>
    <property type="match status" value="3"/>
</dbReference>
<dbReference type="PROSITE" id="PS00478">
    <property type="entry name" value="LIM_DOMAIN_1"/>
    <property type="match status" value="3"/>
</dbReference>
<keyword evidence="9" id="KW-1185">Reference proteome</keyword>
<keyword evidence="4 5" id="KW-0440">LIM domain</keyword>
<feature type="compositionally biased region" description="Low complexity" evidence="6">
    <location>
        <begin position="125"/>
        <end position="137"/>
    </location>
</feature>
<feature type="region of interest" description="Disordered" evidence="6">
    <location>
        <begin position="1"/>
        <end position="147"/>
    </location>
</feature>
<dbReference type="GO" id="GO:0046872">
    <property type="term" value="F:metal ion binding"/>
    <property type="evidence" value="ECO:0007669"/>
    <property type="project" value="UniProtKB-KW"/>
</dbReference>
<evidence type="ECO:0000313" key="8">
    <source>
        <dbReference type="EMBL" id="EAY09094.1"/>
    </source>
</evidence>
<dbReference type="VEuPathDB" id="TrichDB:TVAGG3_0890270"/>
<feature type="domain" description="LIM zinc-binding" evidence="7">
    <location>
        <begin position="378"/>
        <end position="439"/>
    </location>
</feature>
<evidence type="ECO:0000256" key="3">
    <source>
        <dbReference type="ARBA" id="ARBA00022833"/>
    </source>
</evidence>
<organism evidence="8 9">
    <name type="scientific">Trichomonas vaginalis (strain ATCC PRA-98 / G3)</name>
    <dbReference type="NCBI Taxonomy" id="412133"/>
    <lineage>
        <taxon>Eukaryota</taxon>
        <taxon>Metamonada</taxon>
        <taxon>Parabasalia</taxon>
        <taxon>Trichomonadida</taxon>
        <taxon>Trichomonadidae</taxon>
        <taxon>Trichomonas</taxon>
    </lineage>
</organism>
<proteinExistence type="predicted"/>
<feature type="compositionally biased region" description="Polar residues" evidence="6">
    <location>
        <begin position="83"/>
        <end position="94"/>
    </location>
</feature>
<evidence type="ECO:0000256" key="2">
    <source>
        <dbReference type="ARBA" id="ARBA00022737"/>
    </source>
</evidence>
<dbReference type="Proteomes" id="UP000001542">
    <property type="component" value="Unassembled WGS sequence"/>
</dbReference>
<dbReference type="Pfam" id="PF00412">
    <property type="entry name" value="LIM"/>
    <property type="match status" value="4"/>
</dbReference>
<dbReference type="OrthoDB" id="1112565at2759"/>
<gene>
    <name evidence="8" type="ORF">TVAG_230540</name>
</gene>
<reference evidence="8" key="2">
    <citation type="journal article" date="2007" name="Science">
        <title>Draft genome sequence of the sexually transmitted pathogen Trichomonas vaginalis.</title>
        <authorList>
            <person name="Carlton J.M."/>
            <person name="Hirt R.P."/>
            <person name="Silva J.C."/>
            <person name="Delcher A.L."/>
            <person name="Schatz M."/>
            <person name="Zhao Q."/>
            <person name="Wortman J.R."/>
            <person name="Bidwell S.L."/>
            <person name="Alsmark U.C.M."/>
            <person name="Besteiro S."/>
            <person name="Sicheritz-Ponten T."/>
            <person name="Noel C.J."/>
            <person name="Dacks J.B."/>
            <person name="Foster P.G."/>
            <person name="Simillion C."/>
            <person name="Van de Peer Y."/>
            <person name="Miranda-Saavedra D."/>
            <person name="Barton G.J."/>
            <person name="Westrop G.D."/>
            <person name="Mueller S."/>
            <person name="Dessi D."/>
            <person name="Fiori P.L."/>
            <person name="Ren Q."/>
            <person name="Paulsen I."/>
            <person name="Zhang H."/>
            <person name="Bastida-Corcuera F.D."/>
            <person name="Simoes-Barbosa A."/>
            <person name="Brown M.T."/>
            <person name="Hayes R.D."/>
            <person name="Mukherjee M."/>
            <person name="Okumura C.Y."/>
            <person name="Schneider R."/>
            <person name="Smith A.J."/>
            <person name="Vanacova S."/>
            <person name="Villalvazo M."/>
            <person name="Haas B.J."/>
            <person name="Pertea M."/>
            <person name="Feldblyum T.V."/>
            <person name="Utterback T.R."/>
            <person name="Shu C.L."/>
            <person name="Osoegawa K."/>
            <person name="de Jong P.J."/>
            <person name="Hrdy I."/>
            <person name="Horvathova L."/>
            <person name="Zubacova Z."/>
            <person name="Dolezal P."/>
            <person name="Malik S.B."/>
            <person name="Logsdon J.M. Jr."/>
            <person name="Henze K."/>
            <person name="Gupta A."/>
            <person name="Wang C.C."/>
            <person name="Dunne R.L."/>
            <person name="Upcroft J.A."/>
            <person name="Upcroft P."/>
            <person name="White O."/>
            <person name="Salzberg S.L."/>
            <person name="Tang P."/>
            <person name="Chiu C.-H."/>
            <person name="Lee Y.-S."/>
            <person name="Embley T.M."/>
            <person name="Coombs G.H."/>
            <person name="Mottram J.C."/>
            <person name="Tachezy J."/>
            <person name="Fraser-Liggett C.M."/>
            <person name="Johnson P.J."/>
        </authorList>
    </citation>
    <scope>NUCLEOTIDE SEQUENCE [LARGE SCALE GENOMIC DNA]</scope>
    <source>
        <strain evidence="8">G3</strain>
    </source>
</reference>
<dbReference type="eggNOG" id="KOG1704">
    <property type="taxonomic scope" value="Eukaryota"/>
</dbReference>
<dbReference type="SMART" id="SM00132">
    <property type="entry name" value="LIM"/>
    <property type="match status" value="4"/>
</dbReference>
<sequence>MSQGQSLLIPAQEDNNNDDYEYYSDSGSYEYYSSSESKPENKKLLGQKSPSKHVDSKVIEVAPKKIKNGGMPSLLVPGEDYDNPTQFSESSHSSWIDEANGFHEKPSQITIPTSSSPLTPPPASPLLSPSAPSSPLAMDFPPPPPPTPFGADALLLPPIPTNEGFRGITPNKSLELLPTPVVPSQKPVETPSSPKAHYTQAEIEDQRLQTFDGFKSELDEFGWEVIPAASNIKFSSEMFESQSKVQPQQNNFEYMASTIDDAMQSNAVQYYSGTQMLKSIPLDSNIPDGYEASAMPNLAAFSNLVVPSAFEDFVLPIRTCQACNKEIIDNYTYLNGYYYHDECVKCFTCGKHLDYNECYTYQGKNMCKDCIIKVSKRVCKVCSNPIFTEDEILTLKSGKQIHKTCLACSRCCKPLTNESYEEIGDKIICKHCQEKVENIICKKCGEKILELNYVFHNQQYFHRDHFRCEVCDQILNGDNYIVHHNKFYCLQHGSPITDSCAFCKRRFNLLDDRLKWHEKIYHSECFICRVCGCHLTPAAARPIHNRPHCSKCYEMRIKMPEKKKHVPSEMDQIRSEVKTEREVINFTRRSSKSVPLEGPPTVIDNKITAPNVDELTVYA</sequence>
<dbReference type="RefSeq" id="XP_001321317.1">
    <property type="nucleotide sequence ID" value="XM_001321282.1"/>
</dbReference>
<evidence type="ECO:0000259" key="7">
    <source>
        <dbReference type="PROSITE" id="PS50023"/>
    </source>
</evidence>
<dbReference type="InParanoid" id="A2EDY2"/>
<feature type="domain" description="LIM zinc-binding" evidence="7">
    <location>
        <begin position="498"/>
        <end position="559"/>
    </location>
</feature>
<evidence type="ECO:0000256" key="5">
    <source>
        <dbReference type="PROSITE-ProRule" id="PRU00125"/>
    </source>
</evidence>
<dbReference type="PANTHER" id="PTHR24212:SF8">
    <property type="entry name" value="LIM ZINC FINGER DOMAIN CONTAINING PROTEIN"/>
    <property type="match status" value="1"/>
</dbReference>
<keyword evidence="3 5" id="KW-0862">Zinc</keyword>
<evidence type="ECO:0000256" key="4">
    <source>
        <dbReference type="ARBA" id="ARBA00023038"/>
    </source>
</evidence>
<dbReference type="KEGG" id="tva:4767008"/>
<dbReference type="STRING" id="5722.A2EDY2"/>
<dbReference type="AlphaFoldDB" id="A2EDY2"/>
<dbReference type="VEuPathDB" id="TrichDB:TVAG_230540"/>
<protein>
    <submittedName>
        <fullName evidence="8">LIM domain containing protein</fullName>
    </submittedName>
</protein>
<feature type="domain" description="LIM zinc-binding" evidence="7">
    <location>
        <begin position="318"/>
        <end position="377"/>
    </location>
</feature>
<name>A2EDY2_TRIV3</name>
<dbReference type="PANTHER" id="PTHR24212">
    <property type="entry name" value="ZYXIN/TRIP6"/>
    <property type="match status" value="1"/>
</dbReference>
<dbReference type="CDD" id="cd08368">
    <property type="entry name" value="LIM"/>
    <property type="match status" value="2"/>
</dbReference>
<reference evidence="8" key="1">
    <citation type="submission" date="2006-10" db="EMBL/GenBank/DDBJ databases">
        <authorList>
            <person name="Amadeo P."/>
            <person name="Zhao Q."/>
            <person name="Wortman J."/>
            <person name="Fraser-Liggett C."/>
            <person name="Carlton J."/>
        </authorList>
    </citation>
    <scope>NUCLEOTIDE SEQUENCE</scope>
    <source>
        <strain evidence="8">G3</strain>
    </source>
</reference>
<evidence type="ECO:0000313" key="9">
    <source>
        <dbReference type="Proteomes" id="UP000001542"/>
    </source>
</evidence>
<dbReference type="InterPro" id="IPR001781">
    <property type="entry name" value="Znf_LIM"/>
</dbReference>
<keyword evidence="1 5" id="KW-0479">Metal-binding</keyword>
<dbReference type="SUPFAM" id="SSF57716">
    <property type="entry name" value="Glucocorticoid receptor-like (DNA-binding domain)"/>
    <property type="match status" value="3"/>
</dbReference>
<dbReference type="EMBL" id="DS113364">
    <property type="protein sequence ID" value="EAY09094.1"/>
    <property type="molecule type" value="Genomic_DNA"/>
</dbReference>
<evidence type="ECO:0000256" key="1">
    <source>
        <dbReference type="ARBA" id="ARBA00022723"/>
    </source>
</evidence>
<feature type="compositionally biased region" description="Low complexity" evidence="6">
    <location>
        <begin position="23"/>
        <end position="36"/>
    </location>
</feature>
<keyword evidence="2" id="KW-0677">Repeat</keyword>
<dbReference type="Gene3D" id="2.10.110.10">
    <property type="entry name" value="Cysteine Rich Protein"/>
    <property type="match status" value="4"/>
</dbReference>
<accession>A2EDY2</accession>